<keyword evidence="3" id="KW-1185">Reference proteome</keyword>
<feature type="region of interest" description="Disordered" evidence="1">
    <location>
        <begin position="1"/>
        <end position="26"/>
    </location>
</feature>
<evidence type="ECO:0000313" key="2">
    <source>
        <dbReference type="EMBL" id="VFQ71831.1"/>
    </source>
</evidence>
<dbReference type="AlphaFoldDB" id="A0A484L6I6"/>
<evidence type="ECO:0000313" key="3">
    <source>
        <dbReference type="Proteomes" id="UP000595140"/>
    </source>
</evidence>
<evidence type="ECO:0000256" key="1">
    <source>
        <dbReference type="SAM" id="MobiDB-lite"/>
    </source>
</evidence>
<name>A0A484L6I6_9ASTE</name>
<accession>A0A484L6I6</accession>
<organism evidence="2 3">
    <name type="scientific">Cuscuta campestris</name>
    <dbReference type="NCBI Taxonomy" id="132261"/>
    <lineage>
        <taxon>Eukaryota</taxon>
        <taxon>Viridiplantae</taxon>
        <taxon>Streptophyta</taxon>
        <taxon>Embryophyta</taxon>
        <taxon>Tracheophyta</taxon>
        <taxon>Spermatophyta</taxon>
        <taxon>Magnoliopsida</taxon>
        <taxon>eudicotyledons</taxon>
        <taxon>Gunneridae</taxon>
        <taxon>Pentapetalae</taxon>
        <taxon>asterids</taxon>
        <taxon>lamiids</taxon>
        <taxon>Solanales</taxon>
        <taxon>Convolvulaceae</taxon>
        <taxon>Cuscuteae</taxon>
        <taxon>Cuscuta</taxon>
        <taxon>Cuscuta subgen. Grammica</taxon>
        <taxon>Cuscuta sect. Cleistogrammica</taxon>
    </lineage>
</organism>
<gene>
    <name evidence="2" type="ORF">CCAM_LOCUS13607</name>
</gene>
<protein>
    <submittedName>
        <fullName evidence="2">Uncharacterized protein</fullName>
    </submittedName>
</protein>
<proteinExistence type="predicted"/>
<reference evidence="2 3" key="1">
    <citation type="submission" date="2018-04" db="EMBL/GenBank/DDBJ databases">
        <authorList>
            <person name="Vogel A."/>
        </authorList>
    </citation>
    <scope>NUCLEOTIDE SEQUENCE [LARGE SCALE GENOMIC DNA]</scope>
</reference>
<dbReference type="Proteomes" id="UP000595140">
    <property type="component" value="Unassembled WGS sequence"/>
</dbReference>
<dbReference type="EMBL" id="OOIL02001080">
    <property type="protein sequence ID" value="VFQ71831.1"/>
    <property type="molecule type" value="Genomic_DNA"/>
</dbReference>
<sequence>MVAKYCSSWDENGDNEAVGVDDSKAKDEEEVVCGEDGSEVVVTSVGGDVDGWLALHHEAFPLLRSDEGKTLKEAN</sequence>